<dbReference type="Gene3D" id="1.25.40.10">
    <property type="entry name" value="Tetratricopeptide repeat domain"/>
    <property type="match status" value="3"/>
</dbReference>
<keyword evidence="1" id="KW-0802">TPR repeat</keyword>
<dbReference type="Proteomes" id="UP001560573">
    <property type="component" value="Unassembled WGS sequence"/>
</dbReference>
<dbReference type="EMBL" id="JAULBC010000001">
    <property type="protein sequence ID" value="MEX6686267.1"/>
    <property type="molecule type" value="Genomic_DNA"/>
</dbReference>
<evidence type="ECO:0000256" key="1">
    <source>
        <dbReference type="PROSITE-ProRule" id="PRU00339"/>
    </source>
</evidence>
<dbReference type="PANTHER" id="PTHR12558">
    <property type="entry name" value="CELL DIVISION CYCLE 16,23,27"/>
    <property type="match status" value="1"/>
</dbReference>
<evidence type="ECO:0000313" key="3">
    <source>
        <dbReference type="EMBL" id="MEX6686267.1"/>
    </source>
</evidence>
<dbReference type="SUPFAM" id="SSF81901">
    <property type="entry name" value="HCP-like"/>
    <property type="match status" value="1"/>
</dbReference>
<protein>
    <recommendedName>
        <fullName evidence="5">Tetratricopeptide repeat protein</fullName>
    </recommendedName>
</protein>
<evidence type="ECO:0000256" key="2">
    <source>
        <dbReference type="SAM" id="MobiDB-lite"/>
    </source>
</evidence>
<dbReference type="InterPro" id="IPR011990">
    <property type="entry name" value="TPR-like_helical_dom_sf"/>
</dbReference>
<dbReference type="InterPro" id="IPR019734">
    <property type="entry name" value="TPR_rpt"/>
</dbReference>
<name>A0ABV3Z8T1_9BACT</name>
<proteinExistence type="predicted"/>
<feature type="repeat" description="TPR" evidence="1">
    <location>
        <begin position="205"/>
        <end position="238"/>
    </location>
</feature>
<comment type="caution">
    <text evidence="3">The sequence shown here is derived from an EMBL/GenBank/DDBJ whole genome shotgun (WGS) entry which is preliminary data.</text>
</comment>
<accession>A0ABV3Z8T1</accession>
<dbReference type="PROSITE" id="PS50005">
    <property type="entry name" value="TPR"/>
    <property type="match status" value="1"/>
</dbReference>
<feature type="compositionally biased region" description="Polar residues" evidence="2">
    <location>
        <begin position="544"/>
        <end position="561"/>
    </location>
</feature>
<keyword evidence="4" id="KW-1185">Reference proteome</keyword>
<gene>
    <name evidence="3" type="ORF">QTN47_02110</name>
</gene>
<evidence type="ECO:0000313" key="4">
    <source>
        <dbReference type="Proteomes" id="UP001560573"/>
    </source>
</evidence>
<dbReference type="Pfam" id="PF13432">
    <property type="entry name" value="TPR_16"/>
    <property type="match status" value="1"/>
</dbReference>
<evidence type="ECO:0008006" key="5">
    <source>
        <dbReference type="Google" id="ProtNLM"/>
    </source>
</evidence>
<reference evidence="3 4" key="1">
    <citation type="submission" date="2023-07" db="EMBL/GenBank/DDBJ databases">
        <authorList>
            <person name="Lian W.-H."/>
        </authorList>
    </citation>
    <scope>NUCLEOTIDE SEQUENCE [LARGE SCALE GENOMIC DNA]</scope>
    <source>
        <strain evidence="3 4">SYSU DXS3180</strain>
    </source>
</reference>
<dbReference type="RefSeq" id="WP_369327659.1">
    <property type="nucleotide sequence ID" value="NZ_JAULBC010000001.1"/>
</dbReference>
<feature type="region of interest" description="Disordered" evidence="2">
    <location>
        <begin position="542"/>
        <end position="561"/>
    </location>
</feature>
<organism evidence="3 4">
    <name type="scientific">Danxiaibacter flavus</name>
    <dbReference type="NCBI Taxonomy" id="3049108"/>
    <lineage>
        <taxon>Bacteria</taxon>
        <taxon>Pseudomonadati</taxon>
        <taxon>Bacteroidota</taxon>
        <taxon>Chitinophagia</taxon>
        <taxon>Chitinophagales</taxon>
        <taxon>Chitinophagaceae</taxon>
        <taxon>Danxiaibacter</taxon>
    </lineage>
</organism>
<dbReference type="PANTHER" id="PTHR12558:SF13">
    <property type="entry name" value="CELL DIVISION CYCLE PROTEIN 27 HOMOLOG"/>
    <property type="match status" value="1"/>
</dbReference>
<sequence length="561" mass="62349">MKKTALTFLSIGFATVTAFSQKVEDGIKYLYYEKTKSALETLQKVVNDKPKDAYSIYWLGQAMIANEDVAGAKALYQQKLNEGVNDPWLWVGMGNAELLSGGDVNAAKQKFEQAITSTTGTKGKTKGVPNADILNAIGKANADGSSKQGDPQYAVDKLKQAMEIDKTNPEIPVNLGINYLKLGSDKGGEAVEAFREALNRNPNYAKADFRIGRIYQSQNNLDAMNEWYGKAIAADPAYAPVYLNYFRYYQEKDINAAKEYIEKYVANADKDCKTDFFQADYLFRAGKYQESLDKAKQMEAGACKDYAPINLLYAYNYDRLHQPDQARTAITNFFAQQTLTAVPIDAYKIAAEIYKKAPGFEDSAISYLTKAMDIDTVQANKMSYADTIASIYKKTNRPAERYDWLKKSFALNTKPSNADIYNLGDAALGAKDYPVADSMAAIYKTKYPDQPYGYTMLVKSAQAQDSTGTKAVGPINDYIGFLMKDTTKNAQAIAYYHAIQGGYYANTAKNIDSSIAEFEEAVRFDPANVQYKQFLDQLTRVKNKSNQKSSPANKPKQSSGK</sequence>